<evidence type="ECO:0000256" key="1">
    <source>
        <dbReference type="ARBA" id="ARBA00001946"/>
    </source>
</evidence>
<dbReference type="InterPro" id="IPR013342">
    <property type="entry name" value="Mandelate_racemase_C"/>
</dbReference>
<evidence type="ECO:0000259" key="4">
    <source>
        <dbReference type="SMART" id="SM00922"/>
    </source>
</evidence>
<feature type="domain" description="Mandelate racemase/muconate lactonizing enzyme C-terminal" evidence="4">
    <location>
        <begin position="150"/>
        <end position="253"/>
    </location>
</feature>
<dbReference type="InterPro" id="IPR036849">
    <property type="entry name" value="Enolase-like_C_sf"/>
</dbReference>
<reference evidence="5" key="1">
    <citation type="submission" date="2021-04" db="EMBL/GenBank/DDBJ databases">
        <title>Phycicoccus avicenniae sp. nov., a novel endophytic actinomycetes isolated from branch of Avicennia mariana.</title>
        <authorList>
            <person name="Tuo L."/>
        </authorList>
    </citation>
    <scope>NUCLEOTIDE SEQUENCE</scope>
    <source>
        <strain evidence="5">BSK3Z-2</strain>
    </source>
</reference>
<dbReference type="GO" id="GO:0016052">
    <property type="term" value="P:carbohydrate catabolic process"/>
    <property type="evidence" value="ECO:0007669"/>
    <property type="project" value="TreeGrafter"/>
</dbReference>
<dbReference type="SUPFAM" id="SSF54826">
    <property type="entry name" value="Enolase N-terminal domain-like"/>
    <property type="match status" value="1"/>
</dbReference>
<name>A0A941HXC4_9MICO</name>
<dbReference type="RefSeq" id="WP_211600781.1">
    <property type="nucleotide sequence ID" value="NZ_JAGSNF010000001.1"/>
</dbReference>
<dbReference type="InterPro" id="IPR046945">
    <property type="entry name" value="RHMD-like"/>
</dbReference>
<dbReference type="PANTHER" id="PTHR13794:SF58">
    <property type="entry name" value="MITOCHONDRIAL ENOLASE SUPERFAMILY MEMBER 1"/>
    <property type="match status" value="1"/>
</dbReference>
<dbReference type="Pfam" id="PF02746">
    <property type="entry name" value="MR_MLE_N"/>
    <property type="match status" value="1"/>
</dbReference>
<organism evidence="5 6">
    <name type="scientific">Phycicoccus avicenniae</name>
    <dbReference type="NCBI Taxonomy" id="2828860"/>
    <lineage>
        <taxon>Bacteria</taxon>
        <taxon>Bacillati</taxon>
        <taxon>Actinomycetota</taxon>
        <taxon>Actinomycetes</taxon>
        <taxon>Micrococcales</taxon>
        <taxon>Intrasporangiaceae</taxon>
        <taxon>Phycicoccus</taxon>
    </lineage>
</organism>
<protein>
    <recommendedName>
        <fullName evidence="4">Mandelate racemase/muconate lactonizing enzyme C-terminal domain-containing protein</fullName>
    </recommendedName>
</protein>
<dbReference type="InterPro" id="IPR029017">
    <property type="entry name" value="Enolase-like_N"/>
</dbReference>
<dbReference type="SFLD" id="SFLDS00001">
    <property type="entry name" value="Enolase"/>
    <property type="match status" value="1"/>
</dbReference>
<gene>
    <name evidence="5" type="ORF">KC207_00115</name>
</gene>
<evidence type="ECO:0000313" key="6">
    <source>
        <dbReference type="Proteomes" id="UP000677016"/>
    </source>
</evidence>
<comment type="caution">
    <text evidence="5">The sequence shown here is derived from an EMBL/GenBank/DDBJ whole genome shotgun (WGS) entry which is preliminary data.</text>
</comment>
<keyword evidence="6" id="KW-1185">Reference proteome</keyword>
<proteinExistence type="predicted"/>
<evidence type="ECO:0000256" key="2">
    <source>
        <dbReference type="ARBA" id="ARBA00022723"/>
    </source>
</evidence>
<dbReference type="SUPFAM" id="SSF51604">
    <property type="entry name" value="Enolase C-terminal domain-like"/>
    <property type="match status" value="1"/>
</dbReference>
<dbReference type="AlphaFoldDB" id="A0A941HXC4"/>
<keyword evidence="3" id="KW-0460">Magnesium</keyword>
<accession>A0A941HXC4</accession>
<dbReference type="Proteomes" id="UP000677016">
    <property type="component" value="Unassembled WGS sequence"/>
</dbReference>
<dbReference type="InterPro" id="IPR013341">
    <property type="entry name" value="Mandelate_racemase_N_dom"/>
</dbReference>
<dbReference type="SFLD" id="SFLDG00179">
    <property type="entry name" value="mandelate_racemase"/>
    <property type="match status" value="1"/>
</dbReference>
<dbReference type="Pfam" id="PF13378">
    <property type="entry name" value="MR_MLE_C"/>
    <property type="match status" value="1"/>
</dbReference>
<evidence type="ECO:0000313" key="5">
    <source>
        <dbReference type="EMBL" id="MBR7741698.1"/>
    </source>
</evidence>
<dbReference type="GO" id="GO:0016836">
    <property type="term" value="F:hydro-lyase activity"/>
    <property type="evidence" value="ECO:0007669"/>
    <property type="project" value="TreeGrafter"/>
</dbReference>
<dbReference type="SMART" id="SM00922">
    <property type="entry name" value="MR_MLE"/>
    <property type="match status" value="1"/>
</dbReference>
<dbReference type="EMBL" id="JAGSNF010000001">
    <property type="protein sequence ID" value="MBR7741698.1"/>
    <property type="molecule type" value="Genomic_DNA"/>
</dbReference>
<sequence>MNPPNESTWSPDPVVDVRVVEVSGPAPADPQPFTRSAVLTSRYVEVETAAGIRGLYGPIDPETVEPVLRQLGPLLLGRDSGALGDLWHLLAGSDRHAHVGHLRMALSALDNVLWDVRGKALGLPVWRLLGGGSRTAVPVYVSTLGSDLEAEAAVRTGLELRAEGYPAQKWFPRDGDTAGEEGLRRNVRLAHALREALGDEADVMFDAGGAWSLGYATAWEQQVRSARPTWLEEPFRPTHLASYRELRRRSQVPLTAGEHLYGTADTLPYLTEGLVSVMQADPEWCGGVSELLRICTLAAAFGIPVMPHGHGLHAALHVVASRPATEAPRAEYLLHVMRDRHHFERDAPTPVDGRIALTEAPGFGIRLADERVTARATRSARD</sequence>
<evidence type="ECO:0000256" key="3">
    <source>
        <dbReference type="ARBA" id="ARBA00022842"/>
    </source>
</evidence>
<dbReference type="PANTHER" id="PTHR13794">
    <property type="entry name" value="ENOLASE SUPERFAMILY, MANDELATE RACEMASE"/>
    <property type="match status" value="1"/>
</dbReference>
<dbReference type="Gene3D" id="3.30.390.10">
    <property type="entry name" value="Enolase-like, N-terminal domain"/>
    <property type="match status" value="1"/>
</dbReference>
<keyword evidence="2" id="KW-0479">Metal-binding</keyword>
<dbReference type="GO" id="GO:0000287">
    <property type="term" value="F:magnesium ion binding"/>
    <property type="evidence" value="ECO:0007669"/>
    <property type="project" value="TreeGrafter"/>
</dbReference>
<dbReference type="InterPro" id="IPR029065">
    <property type="entry name" value="Enolase_C-like"/>
</dbReference>
<comment type="cofactor">
    <cofactor evidence="1">
        <name>Mg(2+)</name>
        <dbReference type="ChEBI" id="CHEBI:18420"/>
    </cofactor>
</comment>
<dbReference type="Gene3D" id="3.20.20.120">
    <property type="entry name" value="Enolase-like C-terminal domain"/>
    <property type="match status" value="1"/>
</dbReference>